<dbReference type="EMBL" id="JBHSAV010000059">
    <property type="protein sequence ID" value="MFC3977737.1"/>
    <property type="molecule type" value="Genomic_DNA"/>
</dbReference>
<protein>
    <submittedName>
        <fullName evidence="2">Glycosyltransferase</fullName>
        <ecNumber evidence="2">2.4.-.-</ecNumber>
    </submittedName>
</protein>
<comment type="caution">
    <text evidence="2">The sequence shown here is derived from an EMBL/GenBank/DDBJ whole genome shotgun (WGS) entry which is preliminary data.</text>
</comment>
<evidence type="ECO:0000313" key="2">
    <source>
        <dbReference type="EMBL" id="MFC3977737.1"/>
    </source>
</evidence>
<dbReference type="SUPFAM" id="SSF53448">
    <property type="entry name" value="Nucleotide-diphospho-sugar transferases"/>
    <property type="match status" value="1"/>
</dbReference>
<keyword evidence="3" id="KW-1185">Reference proteome</keyword>
<sequence>MKFNGFIITYNRPKELLETIQKVFAQSYPPQSLWIIDNSSDDLTEKEMNSFLTEKIKYHRIGYNAGPAGAAVKGLELCVADGADWVYWGDDDDPPPFTDTFEKLFSLIDEIDDVSKTAQVGLVGTLFNNMKGEFRRFTDSELKGKKILEVDSIAGNQSKIVNKMVIQSGAMPCENLFFGFEELDFDLKAKELGFKSYINGTLNFELRKKYKKDNFKAGIIRKRKIENLWRQYYSTRNLLFILQRNRFYSALNYQILKMIIRAIFSFKFGLNYGMKTTKFTFYGILDFIRGVKGQLLQK</sequence>
<name>A0ABV8ERW6_9BACT</name>
<reference evidence="3" key="1">
    <citation type="journal article" date="2019" name="Int. J. Syst. Evol. Microbiol.">
        <title>The Global Catalogue of Microorganisms (GCM) 10K type strain sequencing project: providing services to taxonomists for standard genome sequencing and annotation.</title>
        <authorList>
            <consortium name="The Broad Institute Genomics Platform"/>
            <consortium name="The Broad Institute Genome Sequencing Center for Infectious Disease"/>
            <person name="Wu L."/>
            <person name="Ma J."/>
        </authorList>
    </citation>
    <scope>NUCLEOTIDE SEQUENCE [LARGE SCALE GENOMIC DNA]</scope>
    <source>
        <strain evidence="3">CECT 8551</strain>
    </source>
</reference>
<evidence type="ECO:0000259" key="1">
    <source>
        <dbReference type="Pfam" id="PF00535"/>
    </source>
</evidence>
<keyword evidence="2" id="KW-0328">Glycosyltransferase</keyword>
<gene>
    <name evidence="2" type="ORF">ACFOUP_15220</name>
</gene>
<feature type="domain" description="Glycosyltransferase 2-like" evidence="1">
    <location>
        <begin position="7"/>
        <end position="114"/>
    </location>
</feature>
<dbReference type="RefSeq" id="WP_241294688.1">
    <property type="nucleotide sequence ID" value="NZ_JAKZGR010000007.1"/>
</dbReference>
<accession>A0ABV8ERW6</accession>
<dbReference type="Pfam" id="PF00535">
    <property type="entry name" value="Glycos_transf_2"/>
    <property type="match status" value="1"/>
</dbReference>
<dbReference type="PANTHER" id="PTHR43685">
    <property type="entry name" value="GLYCOSYLTRANSFERASE"/>
    <property type="match status" value="1"/>
</dbReference>
<dbReference type="GO" id="GO:0016757">
    <property type="term" value="F:glycosyltransferase activity"/>
    <property type="evidence" value="ECO:0007669"/>
    <property type="project" value="UniProtKB-KW"/>
</dbReference>
<dbReference type="InterPro" id="IPR029044">
    <property type="entry name" value="Nucleotide-diphossugar_trans"/>
</dbReference>
<organism evidence="2 3">
    <name type="scientific">Belliella kenyensis</name>
    <dbReference type="NCBI Taxonomy" id="1472724"/>
    <lineage>
        <taxon>Bacteria</taxon>
        <taxon>Pseudomonadati</taxon>
        <taxon>Bacteroidota</taxon>
        <taxon>Cytophagia</taxon>
        <taxon>Cytophagales</taxon>
        <taxon>Cyclobacteriaceae</taxon>
        <taxon>Belliella</taxon>
    </lineage>
</organism>
<keyword evidence="2" id="KW-0808">Transferase</keyword>
<dbReference type="PANTHER" id="PTHR43685:SF2">
    <property type="entry name" value="GLYCOSYLTRANSFERASE 2-LIKE DOMAIN-CONTAINING PROTEIN"/>
    <property type="match status" value="1"/>
</dbReference>
<dbReference type="EC" id="2.4.-.-" evidence="2"/>
<dbReference type="InterPro" id="IPR001173">
    <property type="entry name" value="Glyco_trans_2-like"/>
</dbReference>
<dbReference type="Proteomes" id="UP001595766">
    <property type="component" value="Unassembled WGS sequence"/>
</dbReference>
<evidence type="ECO:0000313" key="3">
    <source>
        <dbReference type="Proteomes" id="UP001595766"/>
    </source>
</evidence>
<dbReference type="Gene3D" id="3.90.550.10">
    <property type="entry name" value="Spore Coat Polysaccharide Biosynthesis Protein SpsA, Chain A"/>
    <property type="match status" value="1"/>
</dbReference>
<proteinExistence type="predicted"/>
<dbReference type="InterPro" id="IPR050834">
    <property type="entry name" value="Glycosyltransf_2"/>
</dbReference>